<evidence type="ECO:0000259" key="14">
    <source>
        <dbReference type="Pfam" id="PF07085"/>
    </source>
</evidence>
<dbReference type="InterPro" id="IPR010766">
    <property type="entry name" value="DRTGG"/>
</dbReference>
<dbReference type="Gene3D" id="3.40.50.10750">
    <property type="entry name" value="Isocitrate/Isopropylmalate dehydrogenase-like"/>
    <property type="match status" value="1"/>
</dbReference>
<evidence type="ECO:0000256" key="10">
    <source>
        <dbReference type="ARBA" id="ARBA00023315"/>
    </source>
</evidence>
<dbReference type="SUPFAM" id="SSF52540">
    <property type="entry name" value="P-loop containing nucleoside triphosphate hydrolases"/>
    <property type="match status" value="1"/>
</dbReference>
<dbReference type="FunFam" id="3.40.50.10750:FF:000001">
    <property type="entry name" value="Phosphate acetyltransferase"/>
    <property type="match status" value="1"/>
</dbReference>
<comment type="caution">
    <text evidence="15">The sequence shown here is derived from an EMBL/GenBank/DDBJ whole genome shotgun (WGS) entry which is preliminary data.</text>
</comment>
<evidence type="ECO:0000256" key="4">
    <source>
        <dbReference type="ARBA" id="ARBA00009786"/>
    </source>
</evidence>
<organism evidence="15 16">
    <name type="scientific">Candidatus Competibacter denitrificans Run_A_D11</name>
    <dbReference type="NCBI Taxonomy" id="1400863"/>
    <lineage>
        <taxon>Bacteria</taxon>
        <taxon>Pseudomonadati</taxon>
        <taxon>Pseudomonadota</taxon>
        <taxon>Gammaproteobacteria</taxon>
        <taxon>Candidatus Competibacteraceae</taxon>
        <taxon>Candidatus Competibacter</taxon>
    </lineage>
</organism>
<keyword evidence="10 12" id="KW-0012">Acyltransferase</keyword>
<comment type="similarity">
    <text evidence="3 12">In the C-terminal section; belongs to the phosphate acetyltransferase and butyryltransferase family.</text>
</comment>
<dbReference type="CDD" id="cd03109">
    <property type="entry name" value="DTBS"/>
    <property type="match status" value="1"/>
</dbReference>
<dbReference type="GO" id="GO:0006085">
    <property type="term" value="P:acetyl-CoA biosynthetic process"/>
    <property type="evidence" value="ECO:0007669"/>
    <property type="project" value="UniProtKB-UniPathway"/>
</dbReference>
<comment type="catalytic activity">
    <reaction evidence="12">
        <text>acetyl-CoA + phosphate = acetyl phosphate + CoA</text>
        <dbReference type="Rhea" id="RHEA:19521"/>
        <dbReference type="ChEBI" id="CHEBI:22191"/>
        <dbReference type="ChEBI" id="CHEBI:43474"/>
        <dbReference type="ChEBI" id="CHEBI:57287"/>
        <dbReference type="ChEBI" id="CHEBI:57288"/>
        <dbReference type="EC" id="2.3.1.8"/>
    </reaction>
</comment>
<evidence type="ECO:0000256" key="6">
    <source>
        <dbReference type="ARBA" id="ARBA00012707"/>
    </source>
</evidence>
<comment type="subcellular location">
    <subcellularLocation>
        <location evidence="1 12">Cytoplasm</location>
    </subcellularLocation>
</comment>
<proteinExistence type="inferred from homology"/>
<evidence type="ECO:0000256" key="12">
    <source>
        <dbReference type="PIRNR" id="PIRNR006107"/>
    </source>
</evidence>
<evidence type="ECO:0000256" key="9">
    <source>
        <dbReference type="ARBA" id="ARBA00022679"/>
    </source>
</evidence>
<dbReference type="RefSeq" id="WP_048671504.1">
    <property type="nucleotide sequence ID" value="NZ_CBTJ020000027.1"/>
</dbReference>
<evidence type="ECO:0000256" key="11">
    <source>
        <dbReference type="ARBA" id="ARBA00031108"/>
    </source>
</evidence>
<dbReference type="InterPro" id="IPR016475">
    <property type="entry name" value="P-Actrans_bac"/>
</dbReference>
<comment type="pathway">
    <text evidence="2 12">Metabolic intermediate biosynthesis; acetyl-CoA biosynthesis; acetyl-CoA from acetate: step 2/2.</text>
</comment>
<dbReference type="Pfam" id="PF07085">
    <property type="entry name" value="DRTGG"/>
    <property type="match status" value="1"/>
</dbReference>
<sequence>MTTAILVVPSEQRVGLTTVALGLVHALDREGIPVGFCKPISQPHASDTGPERSTRLARMVTSLNPPEPIPVSETENLLGHDRENVLLEEVIGRFEQAAHHTSAVIVEGLMDTEEQPYGTRLNAKMAQSLDAKIIVVTAPGRDTPRQVADTVEIIARAYGGIHHERMLGAIINLLDAPVDQTGHIRFDFSRAENGYHPGHEAEFRAECTRHWPQTFALLGCIPWQRELSAPRVCDIMQLIGAQILNEGQLNRRVTHVVLGAASLISSCQELRPGAMVIIPGDRDDLLLAICMATMSGTHVAGVLLAGGLKPDLRVWKLCSPALDAGLPVLTIPHSALQSVLYLPHLNLEVPLDDRDRMQQAVETVASHITLDWKEPLLSRIQERRLSPPAFQHTLVQRARKANKRIILPEGNEPRTIEAAIICHQRGIARCVLMGDAGRMHRLSARRGMSIPPDIEIIDSTQIDRRYIDALVALRQHKGLNSGLAEEALHDAVVLGTLMLQLGEVDGLVSGAVHTTANTIRPALQLVKTAPDVRLVSSIFFMCLPEQVLIYGDCAININPNAEDLADIAIQSAESAKAFGIIPRVAMLSYSTGTSGSGSDVEKVKAATRLARERRPDLLIDGPLQYDAATIKAVAQSKAPDSQVAGRATVFIFPDLNTGNTTYKAVQRSADVISIGPMLQGLNKPVNDLSRGALVEDIVFTIALTAIQAEQALERERNQR</sequence>
<dbReference type="STRING" id="1400863.BN873_210146"/>
<dbReference type="PIRSF" id="PIRSF006107">
    <property type="entry name" value="PhpActrans_proteobac"/>
    <property type="match status" value="1"/>
</dbReference>
<dbReference type="EMBL" id="CBTJ020000027">
    <property type="protein sequence ID" value="CDI01925.1"/>
    <property type="molecule type" value="Genomic_DNA"/>
</dbReference>
<dbReference type="NCBIfam" id="TIGR00651">
    <property type="entry name" value="pta"/>
    <property type="match status" value="1"/>
</dbReference>
<comment type="function">
    <text evidence="12">Involved in acetate metabolism.</text>
</comment>
<keyword evidence="9 12" id="KW-0808">Transferase</keyword>
<dbReference type="GO" id="GO:0005737">
    <property type="term" value="C:cytoplasm"/>
    <property type="evidence" value="ECO:0007669"/>
    <property type="project" value="UniProtKB-SubCell"/>
</dbReference>
<dbReference type="Gene3D" id="3.40.50.10950">
    <property type="match status" value="1"/>
</dbReference>
<dbReference type="Pfam" id="PF01515">
    <property type="entry name" value="PTA_PTB"/>
    <property type="match status" value="1"/>
</dbReference>
<evidence type="ECO:0000256" key="2">
    <source>
        <dbReference type="ARBA" id="ARBA00004989"/>
    </source>
</evidence>
<evidence type="ECO:0000313" key="15">
    <source>
        <dbReference type="EMBL" id="CDI01925.1"/>
    </source>
</evidence>
<dbReference type="InterPro" id="IPR002505">
    <property type="entry name" value="PTA_PTB"/>
</dbReference>
<comment type="subunit">
    <text evidence="5">Homohexamer.</text>
</comment>
<reference evidence="15" key="1">
    <citation type="submission" date="2013-07" db="EMBL/GenBank/DDBJ databases">
        <authorList>
            <person name="McIlroy S."/>
        </authorList>
    </citation>
    <scope>NUCLEOTIDE SEQUENCE [LARGE SCALE GENOMIC DNA]</scope>
    <source>
        <strain evidence="15">Run_A_D11</strain>
    </source>
</reference>
<feature type="domain" description="Phosphate acetyl/butaryl transferase" evidence="13">
    <location>
        <begin position="390"/>
        <end position="705"/>
    </location>
</feature>
<dbReference type="PANTHER" id="PTHR43356:SF3">
    <property type="entry name" value="PHOSPHATE ACETYLTRANSFERASE"/>
    <property type="match status" value="1"/>
</dbReference>
<dbReference type="InterPro" id="IPR028979">
    <property type="entry name" value="Ser_kin/Pase_Hpr-like_N_sf"/>
</dbReference>
<dbReference type="AlphaFoldDB" id="W6M856"/>
<dbReference type="Pfam" id="PF13500">
    <property type="entry name" value="AAA_26"/>
    <property type="match status" value="1"/>
</dbReference>
<comment type="similarity">
    <text evidence="4 12">In the N-terminal section; belongs to the CobB/CobQ family.</text>
</comment>
<gene>
    <name evidence="15" type="primary">pta</name>
    <name evidence="15" type="ORF">BN873_210146</name>
</gene>
<dbReference type="Gene3D" id="3.40.50.300">
    <property type="entry name" value="P-loop containing nucleotide triphosphate hydrolases"/>
    <property type="match status" value="1"/>
</dbReference>
<accession>W6M856</accession>
<dbReference type="NCBIfam" id="NF007233">
    <property type="entry name" value="PRK09653.1"/>
    <property type="match status" value="1"/>
</dbReference>
<dbReference type="GO" id="GO:0008959">
    <property type="term" value="F:phosphate acetyltransferase activity"/>
    <property type="evidence" value="ECO:0007669"/>
    <property type="project" value="UniProtKB-EC"/>
</dbReference>
<dbReference type="InterPro" id="IPR050500">
    <property type="entry name" value="Phos_Acetyltrans/Butyryltrans"/>
</dbReference>
<dbReference type="InterPro" id="IPR004614">
    <property type="entry name" value="P_AcTrfase"/>
</dbReference>
<dbReference type="InterPro" id="IPR042113">
    <property type="entry name" value="P_AcTrfase_dom1"/>
</dbReference>
<keyword evidence="8 12" id="KW-0963">Cytoplasm</keyword>
<evidence type="ECO:0000256" key="3">
    <source>
        <dbReference type="ARBA" id="ARBA00008756"/>
    </source>
</evidence>
<keyword evidence="16" id="KW-1185">Reference proteome</keyword>
<dbReference type="InterPro" id="IPR027417">
    <property type="entry name" value="P-loop_NTPase"/>
</dbReference>
<dbReference type="SUPFAM" id="SSF75138">
    <property type="entry name" value="HprK N-terminal domain-like"/>
    <property type="match status" value="1"/>
</dbReference>
<dbReference type="Gene3D" id="3.40.1390.20">
    <property type="entry name" value="HprK N-terminal domain-like"/>
    <property type="match status" value="1"/>
</dbReference>
<evidence type="ECO:0000256" key="5">
    <source>
        <dbReference type="ARBA" id="ARBA00011643"/>
    </source>
</evidence>
<dbReference type="InterPro" id="IPR042112">
    <property type="entry name" value="P_AcTrfase_dom2"/>
</dbReference>
<dbReference type="UniPathway" id="UPA00340">
    <property type="reaction ID" value="UER00459"/>
</dbReference>
<evidence type="ECO:0000256" key="1">
    <source>
        <dbReference type="ARBA" id="ARBA00004496"/>
    </source>
</evidence>
<dbReference type="PANTHER" id="PTHR43356">
    <property type="entry name" value="PHOSPHATE ACETYLTRANSFERASE"/>
    <property type="match status" value="1"/>
</dbReference>
<dbReference type="OrthoDB" id="9808984at2"/>
<reference evidence="15" key="2">
    <citation type="submission" date="2014-03" db="EMBL/GenBank/DDBJ databases">
        <title>Candidatus Competibacter-lineage genomes retrieved from metagenomes reveal functional metabolic diversity.</title>
        <authorList>
            <person name="McIlroy S.J."/>
            <person name="Albertsen M."/>
            <person name="Andresen E.K."/>
            <person name="Saunders A.M."/>
            <person name="Kristiansen R."/>
            <person name="Stokholm-Bjerregaard M."/>
            <person name="Nielsen K.L."/>
            <person name="Nielsen P.H."/>
        </authorList>
    </citation>
    <scope>NUCLEOTIDE SEQUENCE</scope>
    <source>
        <strain evidence="15">Run_A_D11</strain>
    </source>
</reference>
<dbReference type="NCBIfam" id="NF004167">
    <property type="entry name" value="PRK05632.1"/>
    <property type="match status" value="1"/>
</dbReference>
<evidence type="ECO:0000259" key="13">
    <source>
        <dbReference type="Pfam" id="PF01515"/>
    </source>
</evidence>
<feature type="domain" description="DRTGG" evidence="14">
    <location>
        <begin position="234"/>
        <end position="339"/>
    </location>
</feature>
<dbReference type="Proteomes" id="UP000035760">
    <property type="component" value="Unassembled WGS sequence"/>
</dbReference>
<evidence type="ECO:0000256" key="8">
    <source>
        <dbReference type="ARBA" id="ARBA00022490"/>
    </source>
</evidence>
<comment type="domain">
    <text evidence="12">The N-terminal region seems to be important for proper quaternary structure. The C-terminal region contains the substrate-binding site.</text>
</comment>
<evidence type="ECO:0000256" key="7">
    <source>
        <dbReference type="ARBA" id="ARBA00021528"/>
    </source>
</evidence>
<dbReference type="EC" id="2.3.1.8" evidence="6 12"/>
<protein>
    <recommendedName>
        <fullName evidence="7 12">Phosphate acetyltransferase</fullName>
        <ecNumber evidence="6 12">2.3.1.8</ecNumber>
    </recommendedName>
    <alternativeName>
        <fullName evidence="11 12">Phosphotransacetylase</fullName>
    </alternativeName>
</protein>
<evidence type="ECO:0000313" key="16">
    <source>
        <dbReference type="Proteomes" id="UP000035760"/>
    </source>
</evidence>
<dbReference type="SUPFAM" id="SSF53659">
    <property type="entry name" value="Isocitrate/Isopropylmalate dehydrogenase-like"/>
    <property type="match status" value="1"/>
</dbReference>
<name>W6M856_9GAMM</name>